<accession>A0ACA9QTA1</accession>
<comment type="caution">
    <text evidence="1">The sequence shown here is derived from an EMBL/GenBank/DDBJ whole genome shotgun (WGS) entry which is preliminary data.</text>
</comment>
<dbReference type="Proteomes" id="UP000789366">
    <property type="component" value="Unassembled WGS sequence"/>
</dbReference>
<gene>
    <name evidence="1" type="ORF">SPELUC_LOCUS15202</name>
</gene>
<name>A0ACA9QTA1_9GLOM</name>
<organism evidence="1 2">
    <name type="scientific">Cetraspora pellucida</name>
    <dbReference type="NCBI Taxonomy" id="1433469"/>
    <lineage>
        <taxon>Eukaryota</taxon>
        <taxon>Fungi</taxon>
        <taxon>Fungi incertae sedis</taxon>
        <taxon>Mucoromycota</taxon>
        <taxon>Glomeromycotina</taxon>
        <taxon>Glomeromycetes</taxon>
        <taxon>Diversisporales</taxon>
        <taxon>Gigasporaceae</taxon>
        <taxon>Cetraspora</taxon>
    </lineage>
</organism>
<evidence type="ECO:0000313" key="2">
    <source>
        <dbReference type="Proteomes" id="UP000789366"/>
    </source>
</evidence>
<protein>
    <submittedName>
        <fullName evidence="1">11876_t:CDS:1</fullName>
    </submittedName>
</protein>
<feature type="non-terminal residue" evidence="1">
    <location>
        <position position="215"/>
    </location>
</feature>
<evidence type="ECO:0000313" key="1">
    <source>
        <dbReference type="EMBL" id="CAG8762059.1"/>
    </source>
</evidence>
<keyword evidence="2" id="KW-1185">Reference proteome</keyword>
<dbReference type="EMBL" id="CAJVPW010048912">
    <property type="protein sequence ID" value="CAG8762059.1"/>
    <property type="molecule type" value="Genomic_DNA"/>
</dbReference>
<proteinExistence type="predicted"/>
<sequence length="215" mass="24639">MTSQDSELENPVTSQDSELENPATSQDSELENLDQNNKNLGGRPRAPIWSFFIVGEEIDSGHRSVTCECSTFWKRGRPSALECHILVDCKKVKPQVREAVRNMIEAREKALTKTTRKRKATEDQQNLDNYFENLALSNEQKTSIDIALIKLFVCGGLSWCLVEYPFFVEFVQQLRPAYCPPTRRTLANTSLDNEVLRVYTKIYNMLDREKNLTLG</sequence>
<reference evidence="1" key="1">
    <citation type="submission" date="2021-06" db="EMBL/GenBank/DDBJ databases">
        <authorList>
            <person name="Kallberg Y."/>
            <person name="Tangrot J."/>
            <person name="Rosling A."/>
        </authorList>
    </citation>
    <scope>NUCLEOTIDE SEQUENCE</scope>
    <source>
        <strain evidence="1">28 12/20/2015</strain>
    </source>
</reference>